<evidence type="ECO:0000313" key="3">
    <source>
        <dbReference type="EMBL" id="GGD85035.1"/>
    </source>
</evidence>
<dbReference type="AlphaFoldDB" id="A0A8J2V8Q3"/>
<accession>A0A8J2V8Q3</accession>
<reference evidence="3" key="1">
    <citation type="journal article" date="2014" name="Int. J. Syst. Evol. Microbiol.">
        <title>Complete genome sequence of Corynebacterium casei LMG S-19264T (=DSM 44701T), isolated from a smear-ripened cheese.</title>
        <authorList>
            <consortium name="US DOE Joint Genome Institute (JGI-PGF)"/>
            <person name="Walter F."/>
            <person name="Albersmeier A."/>
            <person name="Kalinowski J."/>
            <person name="Ruckert C."/>
        </authorList>
    </citation>
    <scope>NUCLEOTIDE SEQUENCE</scope>
    <source>
        <strain evidence="3">CGMCC 1.12924</strain>
    </source>
</reference>
<keyword evidence="4" id="KW-1185">Reference proteome</keyword>
<comment type="caution">
    <text evidence="3">The sequence shown here is derived from an EMBL/GenBank/DDBJ whole genome shotgun (WGS) entry which is preliminary data.</text>
</comment>
<evidence type="ECO:0000313" key="4">
    <source>
        <dbReference type="Proteomes" id="UP000652231"/>
    </source>
</evidence>
<organism evidence="3 4">
    <name type="scientific">Planktosalinus lacus</name>
    <dbReference type="NCBI Taxonomy" id="1526573"/>
    <lineage>
        <taxon>Bacteria</taxon>
        <taxon>Pseudomonadati</taxon>
        <taxon>Bacteroidota</taxon>
        <taxon>Flavobacteriia</taxon>
        <taxon>Flavobacteriales</taxon>
        <taxon>Flavobacteriaceae</taxon>
        <taxon>Planktosalinus</taxon>
    </lineage>
</organism>
<evidence type="ECO:0000256" key="1">
    <source>
        <dbReference type="ARBA" id="ARBA00022729"/>
    </source>
</evidence>
<evidence type="ECO:0000259" key="2">
    <source>
        <dbReference type="Pfam" id="PF18962"/>
    </source>
</evidence>
<dbReference type="RefSeq" id="WP_188439405.1">
    <property type="nucleotide sequence ID" value="NZ_BMGK01000002.1"/>
</dbReference>
<dbReference type="EMBL" id="BMGK01000002">
    <property type="protein sequence ID" value="GGD85035.1"/>
    <property type="molecule type" value="Genomic_DNA"/>
</dbReference>
<dbReference type="Pfam" id="PF18962">
    <property type="entry name" value="Por_Secre_tail"/>
    <property type="match status" value="1"/>
</dbReference>
<keyword evidence="1" id="KW-0732">Signal</keyword>
<protein>
    <recommendedName>
        <fullName evidence="2">Secretion system C-terminal sorting domain-containing protein</fullName>
    </recommendedName>
</protein>
<reference evidence="3" key="2">
    <citation type="submission" date="2020-09" db="EMBL/GenBank/DDBJ databases">
        <authorList>
            <person name="Sun Q."/>
            <person name="Zhou Y."/>
        </authorList>
    </citation>
    <scope>NUCLEOTIDE SEQUENCE</scope>
    <source>
        <strain evidence="3">CGMCC 1.12924</strain>
    </source>
</reference>
<dbReference type="Proteomes" id="UP000652231">
    <property type="component" value="Unassembled WGS sequence"/>
</dbReference>
<feature type="domain" description="Secretion system C-terminal sorting" evidence="2">
    <location>
        <begin position="173"/>
        <end position="244"/>
    </location>
</feature>
<sequence>MTVILCVNFFFAHKLYAQDPILFEHTWYLEKVFDGEDEFYIADYTNYTATTEFFEEENYIFVKLCDFDWLMSTPEYFPNNEHGFTLTTFDYNVFATDSDELHYNPDFSFIRNKMFTVFFEWPEPVLFYNPFTYTFTQTGNEAHLVIENVNGKKAYYNSFPLSTQDLQEQKLVVYPNPVQEKLFIYHLKADVSYSAKVYNLNGNKLFDFHLKNSQSQINLQSIKQGIYFLVIESENGMKFTEKIIKR</sequence>
<name>A0A8J2V8Q3_9FLAO</name>
<proteinExistence type="predicted"/>
<dbReference type="InterPro" id="IPR026444">
    <property type="entry name" value="Secre_tail"/>
</dbReference>
<dbReference type="NCBIfam" id="TIGR04183">
    <property type="entry name" value="Por_Secre_tail"/>
    <property type="match status" value="1"/>
</dbReference>
<gene>
    <name evidence="3" type="ORF">GCM10011312_06380</name>
</gene>